<evidence type="ECO:0008006" key="4">
    <source>
        <dbReference type="Google" id="ProtNLM"/>
    </source>
</evidence>
<dbReference type="OrthoDB" id="49365at2"/>
<gene>
    <name evidence="2" type="ORF">CBW65_11055</name>
</gene>
<dbReference type="EMBL" id="CP021434">
    <property type="protein sequence ID" value="ARU61483.1"/>
    <property type="molecule type" value="Genomic_DNA"/>
</dbReference>
<keyword evidence="3" id="KW-1185">Reference proteome</keyword>
<dbReference type="Proteomes" id="UP000195437">
    <property type="component" value="Chromosome"/>
</dbReference>
<sequence length="177" mass="19049">MNTRRWIGALFLLIGVLFLTGQTEFFAETFSPGIIFGMFWPTLFVIPLGLAFHVGFFASGGRNSGLLVPGGILLGAGVVCQISMLFDAWGYMWPGFLAAVALGLFELYLFGERQPGLLIPVGILGALSIIFFIVFGLGQLASFGQYGFAALFLLIGLALFLRGGKSNNGQKKLKDLV</sequence>
<dbReference type="KEGG" id="tum:CBW65_11055"/>
<reference evidence="3" key="1">
    <citation type="submission" date="2017-05" db="EMBL/GenBank/DDBJ databases">
        <authorList>
            <person name="Sung H."/>
        </authorList>
    </citation>
    <scope>NUCLEOTIDE SEQUENCE [LARGE SCALE GENOMIC DNA]</scope>
    <source>
        <strain evidence="3">AR23208</strain>
    </source>
</reference>
<accession>A0A1Y0IQ31</accession>
<keyword evidence="1" id="KW-1133">Transmembrane helix</keyword>
<feature type="transmembrane region" description="Helical" evidence="1">
    <location>
        <begin position="37"/>
        <end position="58"/>
    </location>
</feature>
<evidence type="ECO:0000313" key="3">
    <source>
        <dbReference type="Proteomes" id="UP000195437"/>
    </source>
</evidence>
<feature type="transmembrane region" description="Helical" evidence="1">
    <location>
        <begin position="117"/>
        <end position="137"/>
    </location>
</feature>
<organism evidence="2 3">
    <name type="scientific">Tumebacillus avium</name>
    <dbReference type="NCBI Taxonomy" id="1903704"/>
    <lineage>
        <taxon>Bacteria</taxon>
        <taxon>Bacillati</taxon>
        <taxon>Bacillota</taxon>
        <taxon>Bacilli</taxon>
        <taxon>Bacillales</taxon>
        <taxon>Alicyclobacillaceae</taxon>
        <taxon>Tumebacillus</taxon>
    </lineage>
</organism>
<evidence type="ECO:0000256" key="1">
    <source>
        <dbReference type="SAM" id="Phobius"/>
    </source>
</evidence>
<feature type="transmembrane region" description="Helical" evidence="1">
    <location>
        <begin position="65"/>
        <end position="85"/>
    </location>
</feature>
<feature type="transmembrane region" description="Helical" evidence="1">
    <location>
        <begin position="91"/>
        <end position="110"/>
    </location>
</feature>
<dbReference type="AlphaFoldDB" id="A0A1Y0IQ31"/>
<evidence type="ECO:0000313" key="2">
    <source>
        <dbReference type="EMBL" id="ARU61483.1"/>
    </source>
</evidence>
<keyword evidence="1" id="KW-0472">Membrane</keyword>
<proteinExistence type="predicted"/>
<keyword evidence="1" id="KW-0812">Transmembrane</keyword>
<protein>
    <recommendedName>
        <fullName evidence="4">DUF5668 domain-containing protein</fullName>
    </recommendedName>
</protein>
<dbReference type="RefSeq" id="WP_087456863.1">
    <property type="nucleotide sequence ID" value="NZ_CP021434.1"/>
</dbReference>
<feature type="transmembrane region" description="Helical" evidence="1">
    <location>
        <begin position="143"/>
        <end position="161"/>
    </location>
</feature>
<name>A0A1Y0IQ31_9BACL</name>